<feature type="chain" id="PRO_5032784692" description="Outer membrane protein beta-barrel domain-containing protein" evidence="1">
    <location>
        <begin position="26"/>
        <end position="275"/>
    </location>
</feature>
<evidence type="ECO:0008006" key="4">
    <source>
        <dbReference type="Google" id="ProtNLM"/>
    </source>
</evidence>
<dbReference type="EMBL" id="JAAGSC010000044">
    <property type="protein sequence ID" value="NDY96959.1"/>
    <property type="molecule type" value="Genomic_DNA"/>
</dbReference>
<dbReference type="RefSeq" id="WP_164212335.1">
    <property type="nucleotide sequence ID" value="NZ_JAAGSC010000044.1"/>
</dbReference>
<dbReference type="AlphaFoldDB" id="A0A845VIG2"/>
<accession>A0A845VIG2</accession>
<gene>
    <name evidence="2" type="ORF">G3I74_14600</name>
</gene>
<organism evidence="2 3">
    <name type="scientific">Wenzhouxiangella limi</name>
    <dbReference type="NCBI Taxonomy" id="2707351"/>
    <lineage>
        <taxon>Bacteria</taxon>
        <taxon>Pseudomonadati</taxon>
        <taxon>Pseudomonadota</taxon>
        <taxon>Gammaproteobacteria</taxon>
        <taxon>Chromatiales</taxon>
        <taxon>Wenzhouxiangellaceae</taxon>
        <taxon>Wenzhouxiangella</taxon>
    </lineage>
</organism>
<keyword evidence="1" id="KW-0732">Signal</keyword>
<evidence type="ECO:0000256" key="1">
    <source>
        <dbReference type="SAM" id="SignalP"/>
    </source>
</evidence>
<dbReference type="Proteomes" id="UP000484885">
    <property type="component" value="Unassembled WGS sequence"/>
</dbReference>
<keyword evidence="3" id="KW-1185">Reference proteome</keyword>
<evidence type="ECO:0000313" key="3">
    <source>
        <dbReference type="Proteomes" id="UP000484885"/>
    </source>
</evidence>
<protein>
    <recommendedName>
        <fullName evidence="4">Outer membrane protein beta-barrel domain-containing protein</fullName>
    </recommendedName>
</protein>
<reference evidence="2 3" key="1">
    <citation type="submission" date="2020-02" db="EMBL/GenBank/DDBJ databases">
        <authorList>
            <person name="Zhang X.-Y."/>
        </authorList>
    </citation>
    <scope>NUCLEOTIDE SEQUENCE [LARGE SCALE GENOMIC DNA]</scope>
    <source>
        <strain evidence="2 3">C33</strain>
    </source>
</reference>
<comment type="caution">
    <text evidence="2">The sequence shown here is derived from an EMBL/GenBank/DDBJ whole genome shotgun (WGS) entry which is preliminary data.</text>
</comment>
<evidence type="ECO:0000313" key="2">
    <source>
        <dbReference type="EMBL" id="NDY96959.1"/>
    </source>
</evidence>
<sequence length="275" mass="30096">MTRGGAGAASALVALVLVLPATAGAGPNLLTDPFQLSLGTFILDVDPSVRLDGETQTGTDVDWKRAFGLGDAARFRVDGAWRFSDRHKLRASWFSDSRDRTASFDREVAWGDETFAVDAEVRGSLDFDIYQLGYEYSFQQTSRYELTASAGLHVTDIRAALAASAAVDASAQGAFSSDIGKATAPLPVLGLAGLWSLPGNFWLNARGEYFYLALGDYEGRIQNYRVALTWQPRTWLGLGLSYDYSSLEIDIDRTAFTGKLDWTYRGPMLFYSASF</sequence>
<feature type="signal peptide" evidence="1">
    <location>
        <begin position="1"/>
        <end position="25"/>
    </location>
</feature>
<proteinExistence type="predicted"/>
<name>A0A845VIG2_9GAMM</name>